<feature type="transmembrane region" description="Helical" evidence="1">
    <location>
        <begin position="125"/>
        <end position="152"/>
    </location>
</feature>
<keyword evidence="1" id="KW-0812">Transmembrane</keyword>
<keyword evidence="3" id="KW-1185">Reference proteome</keyword>
<keyword evidence="1" id="KW-0472">Membrane</keyword>
<dbReference type="EMBL" id="VYZN01000050">
    <property type="protein sequence ID" value="KAE9527895.1"/>
    <property type="molecule type" value="Genomic_DNA"/>
</dbReference>
<evidence type="ECO:0000256" key="1">
    <source>
        <dbReference type="SAM" id="Phobius"/>
    </source>
</evidence>
<sequence>MESLFLETPHLFQYYYASCSSRSTFDGFFWINGSNGRWTLHFIDCTRSCRSSLCFDNLAIEFCSNTESFSTSFSPGPCVGFNGLTGVLMMEVFTRVQASAVTSIGAGMVGHRVRVTVTVRCSSSVIVVVFSTMVLFSSLVLITELVSILFFVSFGVASDTIKGGIVLDTLGCGGDNAIDADLLTGNDRSRLSLDAEVASVTGVITTTDLDLLGGLTAVGDKSDILLVMEGETYSATDADRLIDLIRSSHRPGFVEVGDWLITADLDLLFGGDIIYWDHNVCRRLRNENAIDADLLVGCGFCCSLTFAFTITDLDLLWSPSTNEDDDTFFIDGVEMIHVAIVFNDNGVAVEVRELDLLVVICCLCLLLEVGEVGTVADMDLPVKFVITGMGFLFVDLDALVDMVVGVFTPVVVWDEDVARDRIALLRDMASLTTLDKVIRVEPFVRAQPFQTCPLPHAKFEEVFTVFFNQPMTLDNVTGAFLADFMA</sequence>
<comment type="caution">
    <text evidence="2">The sequence shown here is derived from an EMBL/GenBank/DDBJ whole genome shotgun (WGS) entry which is preliminary data.</text>
</comment>
<protein>
    <submittedName>
        <fullName evidence="2">Uncharacterized protein</fullName>
    </submittedName>
</protein>
<proteinExistence type="predicted"/>
<evidence type="ECO:0000313" key="2">
    <source>
        <dbReference type="EMBL" id="KAE9527895.1"/>
    </source>
</evidence>
<dbReference type="Proteomes" id="UP000475862">
    <property type="component" value="Unassembled WGS sequence"/>
</dbReference>
<organism evidence="2 3">
    <name type="scientific">Aphis glycines</name>
    <name type="common">Soybean aphid</name>
    <dbReference type="NCBI Taxonomy" id="307491"/>
    <lineage>
        <taxon>Eukaryota</taxon>
        <taxon>Metazoa</taxon>
        <taxon>Ecdysozoa</taxon>
        <taxon>Arthropoda</taxon>
        <taxon>Hexapoda</taxon>
        <taxon>Insecta</taxon>
        <taxon>Pterygota</taxon>
        <taxon>Neoptera</taxon>
        <taxon>Paraneoptera</taxon>
        <taxon>Hemiptera</taxon>
        <taxon>Sternorrhyncha</taxon>
        <taxon>Aphidomorpha</taxon>
        <taxon>Aphidoidea</taxon>
        <taxon>Aphididae</taxon>
        <taxon>Aphidini</taxon>
        <taxon>Aphis</taxon>
        <taxon>Aphis</taxon>
    </lineage>
</organism>
<gene>
    <name evidence="2" type="ORF">AGLY_012719</name>
</gene>
<evidence type="ECO:0000313" key="3">
    <source>
        <dbReference type="Proteomes" id="UP000475862"/>
    </source>
</evidence>
<reference evidence="2 3" key="1">
    <citation type="submission" date="2019-08" db="EMBL/GenBank/DDBJ databases">
        <title>The genome of the soybean aphid Biotype 1, its phylome, world population structure and adaptation to the North American continent.</title>
        <authorList>
            <person name="Giordano R."/>
            <person name="Donthu R.K."/>
            <person name="Hernandez A.G."/>
            <person name="Wright C.L."/>
            <person name="Zimin A.V."/>
        </authorList>
    </citation>
    <scope>NUCLEOTIDE SEQUENCE [LARGE SCALE GENOMIC DNA]</scope>
    <source>
        <tissue evidence="2">Whole aphids</tissue>
    </source>
</reference>
<dbReference type="AlphaFoldDB" id="A0A6G0T913"/>
<accession>A0A6G0T913</accession>
<keyword evidence="1" id="KW-1133">Transmembrane helix</keyword>
<name>A0A6G0T913_APHGL</name>